<proteinExistence type="inferred from homology"/>
<dbReference type="Proteomes" id="UP000241764">
    <property type="component" value="Unassembled WGS sequence"/>
</dbReference>
<feature type="domain" description="Transglycosylase SLT" evidence="3">
    <location>
        <begin position="169"/>
        <end position="261"/>
    </location>
</feature>
<dbReference type="PANTHER" id="PTHR37423">
    <property type="entry name" value="SOLUBLE LYTIC MUREIN TRANSGLYCOSYLASE-RELATED"/>
    <property type="match status" value="1"/>
</dbReference>
<dbReference type="InterPro" id="IPR008258">
    <property type="entry name" value="Transglycosylase_SLT_dom_1"/>
</dbReference>
<comment type="similarity">
    <text evidence="1">Belongs to the transglycosylase Slt family.</text>
</comment>
<evidence type="ECO:0000256" key="2">
    <source>
        <dbReference type="ARBA" id="ARBA00009387"/>
    </source>
</evidence>
<dbReference type="OrthoDB" id="9801695at2"/>
<dbReference type="RefSeq" id="WP_106667752.1">
    <property type="nucleotide sequence ID" value="NZ_PGGM01000027.1"/>
</dbReference>
<gene>
    <name evidence="4" type="ORF">CU103_30390</name>
</gene>
<dbReference type="SUPFAM" id="SSF53955">
    <property type="entry name" value="Lysozyme-like"/>
    <property type="match status" value="1"/>
</dbReference>
<accession>A0A2P7AN22</accession>
<sequence length="327" mass="34680">MNTNGNALEHECKFLSIAQLQNSTRSEPESKREVIMSLKEAAAFAGISFLTVCCAAEAYAIDPTRLTPAELVSAPGTQTVNSTKAAISRSEFGLRPSGQIASSYGGGIMITNGYVEASMPHDLMTTAVKSVAPASTGNMNILYSRTRSMIPECGPSPFSPAEIEALVSATAAVYAIDPRFAKAIAWAESRFDQVRNSPKGARGPMQLMPPTATALGVQEPCDPKSNIDGGVRHLKALLDEFRNPLLAAAAYNAGRRAVYDNGGIPPFGETIRYVATVINHQLGLELEHGELSPRAARAMKDRAGSGAQASSALRGHGSRFVKGVMHF</sequence>
<keyword evidence="5" id="KW-1185">Reference proteome</keyword>
<dbReference type="Gene3D" id="1.10.530.10">
    <property type="match status" value="1"/>
</dbReference>
<dbReference type="AlphaFoldDB" id="A0A2P7AN22"/>
<reference evidence="5" key="1">
    <citation type="submission" date="2017-11" db="EMBL/GenBank/DDBJ databases">
        <authorList>
            <person name="Kuznetsova I."/>
            <person name="Sazanova A."/>
            <person name="Chirak E."/>
            <person name="Safronova V."/>
            <person name="Willems A."/>
        </authorList>
    </citation>
    <scope>NUCLEOTIDE SEQUENCE [LARGE SCALE GENOMIC DNA]</scope>
    <source>
        <strain evidence="5">CCBAU 03422</strain>
    </source>
</reference>
<evidence type="ECO:0000313" key="5">
    <source>
        <dbReference type="Proteomes" id="UP000241764"/>
    </source>
</evidence>
<dbReference type="EMBL" id="PGGM01000027">
    <property type="protein sequence ID" value="PSH55619.1"/>
    <property type="molecule type" value="Genomic_DNA"/>
</dbReference>
<organism evidence="4 5">
    <name type="scientific">Phyllobacterium sophorae</name>
    <dbReference type="NCBI Taxonomy" id="1520277"/>
    <lineage>
        <taxon>Bacteria</taxon>
        <taxon>Pseudomonadati</taxon>
        <taxon>Pseudomonadota</taxon>
        <taxon>Alphaproteobacteria</taxon>
        <taxon>Hyphomicrobiales</taxon>
        <taxon>Phyllobacteriaceae</taxon>
        <taxon>Phyllobacterium</taxon>
    </lineage>
</organism>
<protein>
    <submittedName>
        <fullName evidence="4">Lytic transglycosylase</fullName>
    </submittedName>
</protein>
<evidence type="ECO:0000259" key="3">
    <source>
        <dbReference type="Pfam" id="PF01464"/>
    </source>
</evidence>
<dbReference type="CDD" id="cd00254">
    <property type="entry name" value="LT-like"/>
    <property type="match status" value="1"/>
</dbReference>
<dbReference type="PANTHER" id="PTHR37423:SF2">
    <property type="entry name" value="MEMBRANE-BOUND LYTIC MUREIN TRANSGLYCOSYLASE C"/>
    <property type="match status" value="1"/>
</dbReference>
<evidence type="ECO:0000256" key="1">
    <source>
        <dbReference type="ARBA" id="ARBA00007734"/>
    </source>
</evidence>
<name>A0A2P7AN22_9HYPH</name>
<evidence type="ECO:0000313" key="4">
    <source>
        <dbReference type="EMBL" id="PSH55619.1"/>
    </source>
</evidence>
<comment type="similarity">
    <text evidence="2">Belongs to the virb1 family.</text>
</comment>
<comment type="caution">
    <text evidence="4">The sequence shown here is derived from an EMBL/GenBank/DDBJ whole genome shotgun (WGS) entry which is preliminary data.</text>
</comment>
<dbReference type="InterPro" id="IPR023346">
    <property type="entry name" value="Lysozyme-like_dom_sf"/>
</dbReference>
<dbReference type="Pfam" id="PF01464">
    <property type="entry name" value="SLT"/>
    <property type="match status" value="1"/>
</dbReference>